<keyword evidence="4" id="KW-1185">Reference proteome</keyword>
<evidence type="ECO:0000313" key="3">
    <source>
        <dbReference type="EMBL" id="BDG02328.1"/>
    </source>
</evidence>
<dbReference type="RefSeq" id="WP_248359907.1">
    <property type="nucleotide sequence ID" value="NZ_AP025591.1"/>
</dbReference>
<evidence type="ECO:0000313" key="4">
    <source>
        <dbReference type="Proteomes" id="UP001162891"/>
    </source>
</evidence>
<proteinExistence type="predicted"/>
<feature type="domain" description="Pyrroline-5-carboxylate reductase catalytic N-terminal" evidence="2">
    <location>
        <begin position="2"/>
        <end position="93"/>
    </location>
</feature>
<reference evidence="4" key="1">
    <citation type="journal article" date="2022" name="Int. J. Syst. Evol. Microbiol.">
        <title>Anaeromyxobacter oryzae sp. nov., Anaeromyxobacter diazotrophicus sp. nov. and Anaeromyxobacter paludicola sp. nov., isolated from paddy soils.</title>
        <authorList>
            <person name="Itoh H."/>
            <person name="Xu Z."/>
            <person name="Mise K."/>
            <person name="Masuda Y."/>
            <person name="Ushijima N."/>
            <person name="Hayakawa C."/>
            <person name="Shiratori Y."/>
            <person name="Senoo K."/>
        </authorList>
    </citation>
    <scope>NUCLEOTIDE SEQUENCE [LARGE SCALE GENOMIC DNA]</scope>
    <source>
        <strain evidence="4">Red232</strain>
    </source>
</reference>
<dbReference type="InterPro" id="IPR036291">
    <property type="entry name" value="NAD(P)-bd_dom_sf"/>
</dbReference>
<keyword evidence="1" id="KW-0560">Oxidoreductase</keyword>
<dbReference type="GO" id="GO:0003677">
    <property type="term" value="F:DNA binding"/>
    <property type="evidence" value="ECO:0007669"/>
    <property type="project" value="UniProtKB-KW"/>
</dbReference>
<dbReference type="InterPro" id="IPR028939">
    <property type="entry name" value="P5C_Rdtase_cat_N"/>
</dbReference>
<keyword evidence="3" id="KW-0238">DNA-binding</keyword>
<dbReference type="EMBL" id="AP025591">
    <property type="protein sequence ID" value="BDG02328.1"/>
    <property type="molecule type" value="Genomic_DNA"/>
</dbReference>
<gene>
    <name evidence="3" type="ORF">AMOR_13240</name>
</gene>
<evidence type="ECO:0000259" key="2">
    <source>
        <dbReference type="Pfam" id="PF03807"/>
    </source>
</evidence>
<dbReference type="SUPFAM" id="SSF51735">
    <property type="entry name" value="NAD(P)-binding Rossmann-fold domains"/>
    <property type="match status" value="1"/>
</dbReference>
<dbReference type="InterPro" id="IPR051267">
    <property type="entry name" value="STEAP_metalloreductase"/>
</dbReference>
<dbReference type="PANTHER" id="PTHR14239">
    <property type="entry name" value="DUDULIN-RELATED"/>
    <property type="match status" value="1"/>
</dbReference>
<accession>A0ABN6MRJ9</accession>
<protein>
    <submittedName>
        <fullName evidence="3">DNA-binding protein</fullName>
    </submittedName>
</protein>
<name>A0ABN6MRJ9_9BACT</name>
<organism evidence="3 4">
    <name type="scientific">Anaeromyxobacter oryzae</name>
    <dbReference type="NCBI Taxonomy" id="2918170"/>
    <lineage>
        <taxon>Bacteria</taxon>
        <taxon>Pseudomonadati</taxon>
        <taxon>Myxococcota</taxon>
        <taxon>Myxococcia</taxon>
        <taxon>Myxococcales</taxon>
        <taxon>Cystobacterineae</taxon>
        <taxon>Anaeromyxobacteraceae</taxon>
        <taxon>Anaeromyxobacter</taxon>
    </lineage>
</organism>
<evidence type="ECO:0000256" key="1">
    <source>
        <dbReference type="ARBA" id="ARBA00023002"/>
    </source>
</evidence>
<dbReference type="Gene3D" id="3.40.50.720">
    <property type="entry name" value="NAD(P)-binding Rossmann-like Domain"/>
    <property type="match status" value="1"/>
</dbReference>
<dbReference type="Proteomes" id="UP001162891">
    <property type="component" value="Chromosome"/>
</dbReference>
<sequence>MKVGVLGSGVVGQVLADGFLKHGHEVMRGSRDAGKLAAWRADAGPEARTGTFAEAARFGDVVVLAVKGTAAAGVVDACGGALDGKPVLDTTNPIADAPPEKGVLRFFTGPNESLMEALQAKAPRARFVKAFSCVGNALMVNPRLAGGRPTMFVCGDDEGAKQQVASVLDQFGWETEDLGAAAAARAIEPLCMLWCIPGFLRNDWEHAFKVLRR</sequence>
<dbReference type="Pfam" id="PF03807">
    <property type="entry name" value="F420_oxidored"/>
    <property type="match status" value="1"/>
</dbReference>